<sequence length="264" mass="27259">MGALRKVIAYGPHSDQWGELFLPGLPTDRGVPSIVVVIHGGYWREGYTAELGIPVALDLMARGFAVWNLEYRRAGSDGAEGAGGWPATFEDVASGIDALIGIAHQYGLNQLKIAALGHSAGGHLAVWAAGRGTLPDGAPGANPKASLIGVVSQAGLLDFTAAWRLNLSAGAVENLMGSTPAEQAAHYTVADPIAHLPVGVPIHAVHSSEDESVPFGISQAYVAAAVSAGDPAELHETSGDHLAIITPGTAAYETSRLLIEKLLL</sequence>
<dbReference type="InterPro" id="IPR029058">
    <property type="entry name" value="AB_hydrolase_fold"/>
</dbReference>
<dbReference type="SUPFAM" id="SSF53474">
    <property type="entry name" value="alpha/beta-Hydrolases"/>
    <property type="match status" value="1"/>
</dbReference>
<name>A0A1H5I1A7_9MICC</name>
<evidence type="ECO:0000259" key="2">
    <source>
        <dbReference type="Pfam" id="PF20434"/>
    </source>
</evidence>
<accession>A0A1H5I1A7</accession>
<evidence type="ECO:0000313" key="4">
    <source>
        <dbReference type="Proteomes" id="UP000182725"/>
    </source>
</evidence>
<dbReference type="AlphaFoldDB" id="A0A1H5I1A7"/>
<dbReference type="Proteomes" id="UP000182725">
    <property type="component" value="Unassembled WGS sequence"/>
</dbReference>
<dbReference type="EMBL" id="FNTV01000001">
    <property type="protein sequence ID" value="SEE33278.1"/>
    <property type="molecule type" value="Genomic_DNA"/>
</dbReference>
<reference evidence="3 4" key="1">
    <citation type="submission" date="2016-10" db="EMBL/GenBank/DDBJ databases">
        <authorList>
            <person name="de Groot N.N."/>
        </authorList>
    </citation>
    <scope>NUCLEOTIDE SEQUENCE [LARGE SCALE GENOMIC DNA]</scope>
    <source>
        <strain evidence="3 4">DSM 22274</strain>
    </source>
</reference>
<evidence type="ECO:0000313" key="3">
    <source>
        <dbReference type="EMBL" id="SEE33278.1"/>
    </source>
</evidence>
<evidence type="ECO:0000256" key="1">
    <source>
        <dbReference type="ARBA" id="ARBA00022801"/>
    </source>
</evidence>
<dbReference type="InterPro" id="IPR049492">
    <property type="entry name" value="BD-FAE-like_dom"/>
</dbReference>
<dbReference type="GO" id="GO:0016787">
    <property type="term" value="F:hydrolase activity"/>
    <property type="evidence" value="ECO:0007669"/>
    <property type="project" value="UniProtKB-KW"/>
</dbReference>
<dbReference type="Gene3D" id="3.40.50.1820">
    <property type="entry name" value="alpha/beta hydrolase"/>
    <property type="match status" value="1"/>
</dbReference>
<gene>
    <name evidence="3" type="ORF">SAMN04489740_1151</name>
</gene>
<organism evidence="3 4">
    <name type="scientific">Arthrobacter alpinus</name>
    <dbReference type="NCBI Taxonomy" id="656366"/>
    <lineage>
        <taxon>Bacteria</taxon>
        <taxon>Bacillati</taxon>
        <taxon>Actinomycetota</taxon>
        <taxon>Actinomycetes</taxon>
        <taxon>Micrococcales</taxon>
        <taxon>Micrococcaceae</taxon>
        <taxon>Arthrobacter</taxon>
    </lineage>
</organism>
<protein>
    <submittedName>
        <fullName evidence="3">Acetyl esterase/lipase</fullName>
    </submittedName>
</protein>
<proteinExistence type="predicted"/>
<dbReference type="PANTHER" id="PTHR48081">
    <property type="entry name" value="AB HYDROLASE SUPERFAMILY PROTEIN C4A8.06C"/>
    <property type="match status" value="1"/>
</dbReference>
<dbReference type="Pfam" id="PF20434">
    <property type="entry name" value="BD-FAE"/>
    <property type="match status" value="1"/>
</dbReference>
<keyword evidence="1" id="KW-0378">Hydrolase</keyword>
<dbReference type="InterPro" id="IPR050300">
    <property type="entry name" value="GDXG_lipolytic_enzyme"/>
</dbReference>
<feature type="domain" description="BD-FAE-like" evidence="2">
    <location>
        <begin position="33"/>
        <end position="220"/>
    </location>
</feature>